<dbReference type="InterPro" id="IPR017850">
    <property type="entry name" value="Alkaline_phosphatase_core_sf"/>
</dbReference>
<sequence>MKHLLAVLLLLSNAILFAQKPMNVIFILADDHRYDAMGFTGKFPGLKTPNLDRMALQGCHVEKACVATALCSPSRASILTGQYPHKHTVVDNQAPIPPGLVFFPQLLQKKGYNTAFLGKWHMGDADDQPQPGFDYWLSFKGQGVYYNPTFNINGQQVPHKDSAYISDLLTDYAVDWIKAQPAKKPFFLYLSHKGVHALFEPAKRHKGMYKNLRFTPPPSMFMTARDTSKYLELKNSRISPELKPFVENQRDQPNWVYDQRHSWHGVDYMYHGYISFYEFYQQYLETLMAVDESVGRVLDYVSSSALANNTMVIYMGDNGFSFGEHGLIDKRHAYEESMRVPMLMYAPKLVPAGSKLTQVIQNIDLAPTILEMAGLKTPTYMQGKSFLPLLKGEKIAWKDRAFYEYFWEYDFPQTPTMFALRTDRYKYIYNHGVWGINELYDLQNDPHEMNNLIRSTAHQEVASQMRTDIFNWLEQTGGLQIPLRPMTSDHKRGDHKYKNTY</sequence>
<reference evidence="7 8" key="1">
    <citation type="journal article" date="2011" name="Stand. Genomic Sci.">
        <title>Complete genome sequence of Haliscomenobacter hydrossis type strain (O).</title>
        <authorList>
            <consortium name="US DOE Joint Genome Institute (JGI-PGF)"/>
            <person name="Daligault H."/>
            <person name="Lapidus A."/>
            <person name="Zeytun A."/>
            <person name="Nolan M."/>
            <person name="Lucas S."/>
            <person name="Del Rio T.G."/>
            <person name="Tice H."/>
            <person name="Cheng J.F."/>
            <person name="Tapia R."/>
            <person name="Han C."/>
            <person name="Goodwin L."/>
            <person name="Pitluck S."/>
            <person name="Liolios K."/>
            <person name="Pagani I."/>
            <person name="Ivanova N."/>
            <person name="Huntemann M."/>
            <person name="Mavromatis K."/>
            <person name="Mikhailova N."/>
            <person name="Pati A."/>
            <person name="Chen A."/>
            <person name="Palaniappan K."/>
            <person name="Land M."/>
            <person name="Hauser L."/>
            <person name="Brambilla E.M."/>
            <person name="Rohde M."/>
            <person name="Verbarg S."/>
            <person name="Goker M."/>
            <person name="Bristow J."/>
            <person name="Eisen J.A."/>
            <person name="Markowitz V."/>
            <person name="Hugenholtz P."/>
            <person name="Kyrpides N.C."/>
            <person name="Klenk H.P."/>
            <person name="Woyke T."/>
        </authorList>
    </citation>
    <scope>NUCLEOTIDE SEQUENCE [LARGE SCALE GENOMIC DNA]</scope>
    <source>
        <strain evidence="8">ATCC 27775 / DSM 1100 / LMG 10767 / O</strain>
    </source>
</reference>
<dbReference type="STRING" id="760192.Halhy_3165"/>
<dbReference type="EMBL" id="CP002691">
    <property type="protein sequence ID" value="AEE51026.1"/>
    <property type="molecule type" value="Genomic_DNA"/>
</dbReference>
<dbReference type="SUPFAM" id="SSF53649">
    <property type="entry name" value="Alkaline phosphatase-like"/>
    <property type="match status" value="1"/>
</dbReference>
<dbReference type="PANTHER" id="PTHR43108">
    <property type="entry name" value="N-ACETYLGLUCOSAMINE-6-SULFATASE FAMILY MEMBER"/>
    <property type="match status" value="1"/>
</dbReference>
<accession>F4KQQ3</accession>
<evidence type="ECO:0000256" key="5">
    <source>
        <dbReference type="SAM" id="SignalP"/>
    </source>
</evidence>
<dbReference type="Proteomes" id="UP000008461">
    <property type="component" value="Chromosome"/>
</dbReference>
<evidence type="ECO:0000259" key="6">
    <source>
        <dbReference type="Pfam" id="PF00884"/>
    </source>
</evidence>
<dbReference type="KEGG" id="hhy:Halhy_3165"/>
<organism evidence="7 8">
    <name type="scientific">Haliscomenobacter hydrossis (strain ATCC 27775 / DSM 1100 / LMG 10767 / O)</name>
    <dbReference type="NCBI Taxonomy" id="760192"/>
    <lineage>
        <taxon>Bacteria</taxon>
        <taxon>Pseudomonadati</taxon>
        <taxon>Bacteroidota</taxon>
        <taxon>Saprospiria</taxon>
        <taxon>Saprospirales</taxon>
        <taxon>Haliscomenobacteraceae</taxon>
        <taxon>Haliscomenobacter</taxon>
    </lineage>
</organism>
<keyword evidence="8" id="KW-1185">Reference proteome</keyword>
<name>F4KQQ3_HALH1</name>
<evidence type="ECO:0000256" key="4">
    <source>
        <dbReference type="ARBA" id="ARBA00023180"/>
    </source>
</evidence>
<dbReference type="InterPro" id="IPR024607">
    <property type="entry name" value="Sulfatase_CS"/>
</dbReference>
<reference key="2">
    <citation type="submission" date="2011-04" db="EMBL/GenBank/DDBJ databases">
        <title>Complete sequence of chromosome of Haliscomenobacter hydrossis DSM 1100.</title>
        <authorList>
            <consortium name="US DOE Joint Genome Institute (JGI-PGF)"/>
            <person name="Lucas S."/>
            <person name="Han J."/>
            <person name="Lapidus A."/>
            <person name="Bruce D."/>
            <person name="Goodwin L."/>
            <person name="Pitluck S."/>
            <person name="Peters L."/>
            <person name="Kyrpides N."/>
            <person name="Mavromatis K."/>
            <person name="Ivanova N."/>
            <person name="Ovchinnikova G."/>
            <person name="Pagani I."/>
            <person name="Daligault H."/>
            <person name="Detter J.C."/>
            <person name="Han C."/>
            <person name="Land M."/>
            <person name="Hauser L."/>
            <person name="Markowitz V."/>
            <person name="Cheng J.-F."/>
            <person name="Hugenholtz P."/>
            <person name="Woyke T."/>
            <person name="Wu D."/>
            <person name="Verbarg S."/>
            <person name="Frueling A."/>
            <person name="Brambilla E."/>
            <person name="Klenk H.-P."/>
            <person name="Eisen J.A."/>
        </authorList>
    </citation>
    <scope>NUCLEOTIDE SEQUENCE</scope>
    <source>
        <strain>DSM 1100</strain>
    </source>
</reference>
<dbReference type="Gene3D" id="3.40.720.10">
    <property type="entry name" value="Alkaline Phosphatase, subunit A"/>
    <property type="match status" value="1"/>
</dbReference>
<dbReference type="InterPro" id="IPR000917">
    <property type="entry name" value="Sulfatase_N"/>
</dbReference>
<dbReference type="HOGENOM" id="CLU_006332_9_3_10"/>
<gene>
    <name evidence="7" type="ordered locus">Halhy_3165</name>
</gene>
<dbReference type="RefSeq" id="WP_013765568.1">
    <property type="nucleotide sequence ID" value="NC_015510.1"/>
</dbReference>
<dbReference type="OrthoDB" id="9789742at2"/>
<proteinExistence type="inferred from homology"/>
<comment type="similarity">
    <text evidence="1">Belongs to the sulfatase family.</text>
</comment>
<protein>
    <submittedName>
        <fullName evidence="7">N-acetylglucosamine-6-sulfatase</fullName>
        <ecNumber evidence="7">3.1.6.14</ecNumber>
    </submittedName>
</protein>
<feature type="signal peptide" evidence="5">
    <location>
        <begin position="1"/>
        <end position="18"/>
    </location>
</feature>
<keyword evidence="2 5" id="KW-0732">Signal</keyword>
<keyword evidence="4" id="KW-0325">Glycoprotein</keyword>
<evidence type="ECO:0000313" key="8">
    <source>
        <dbReference type="Proteomes" id="UP000008461"/>
    </source>
</evidence>
<dbReference type="EC" id="3.1.6.14" evidence="7"/>
<evidence type="ECO:0000313" key="7">
    <source>
        <dbReference type="EMBL" id="AEE51026.1"/>
    </source>
</evidence>
<evidence type="ECO:0000256" key="3">
    <source>
        <dbReference type="ARBA" id="ARBA00022801"/>
    </source>
</evidence>
<dbReference type="AlphaFoldDB" id="F4KQQ3"/>
<feature type="chain" id="PRO_5003316946" evidence="5">
    <location>
        <begin position="19"/>
        <end position="501"/>
    </location>
</feature>
<feature type="domain" description="Sulfatase N-terminal" evidence="6">
    <location>
        <begin position="23"/>
        <end position="374"/>
    </location>
</feature>
<evidence type="ECO:0000256" key="2">
    <source>
        <dbReference type="ARBA" id="ARBA00022729"/>
    </source>
</evidence>
<dbReference type="eggNOG" id="COG3119">
    <property type="taxonomic scope" value="Bacteria"/>
</dbReference>
<dbReference type="GO" id="GO:0008449">
    <property type="term" value="F:N-acetylglucosamine-6-sulfatase activity"/>
    <property type="evidence" value="ECO:0007669"/>
    <property type="project" value="UniProtKB-EC"/>
</dbReference>
<keyword evidence="3 7" id="KW-0378">Hydrolase</keyword>
<dbReference type="PANTHER" id="PTHR43108:SF8">
    <property type="entry name" value="SD21168P"/>
    <property type="match status" value="1"/>
</dbReference>
<evidence type="ECO:0000256" key="1">
    <source>
        <dbReference type="ARBA" id="ARBA00008779"/>
    </source>
</evidence>
<dbReference type="PROSITE" id="PS00523">
    <property type="entry name" value="SULFATASE_1"/>
    <property type="match status" value="1"/>
</dbReference>
<dbReference type="CDD" id="cd16031">
    <property type="entry name" value="G6S_like"/>
    <property type="match status" value="1"/>
</dbReference>
<dbReference type="Pfam" id="PF00884">
    <property type="entry name" value="Sulfatase"/>
    <property type="match status" value="1"/>
</dbReference>